<accession>A0A3M7T0K8</accession>
<keyword evidence="2" id="KW-1185">Reference proteome</keyword>
<evidence type="ECO:0000313" key="1">
    <source>
        <dbReference type="EMBL" id="RNA41561.1"/>
    </source>
</evidence>
<organism evidence="1 2">
    <name type="scientific">Brachionus plicatilis</name>
    <name type="common">Marine rotifer</name>
    <name type="synonym">Brachionus muelleri</name>
    <dbReference type="NCBI Taxonomy" id="10195"/>
    <lineage>
        <taxon>Eukaryota</taxon>
        <taxon>Metazoa</taxon>
        <taxon>Spiralia</taxon>
        <taxon>Gnathifera</taxon>
        <taxon>Rotifera</taxon>
        <taxon>Eurotatoria</taxon>
        <taxon>Monogononta</taxon>
        <taxon>Pseudotrocha</taxon>
        <taxon>Ploima</taxon>
        <taxon>Brachionidae</taxon>
        <taxon>Brachionus</taxon>
    </lineage>
</organism>
<evidence type="ECO:0000313" key="2">
    <source>
        <dbReference type="Proteomes" id="UP000276133"/>
    </source>
</evidence>
<comment type="caution">
    <text evidence="1">The sequence shown here is derived from an EMBL/GenBank/DDBJ whole genome shotgun (WGS) entry which is preliminary data.</text>
</comment>
<dbReference type="EMBL" id="REGN01000484">
    <property type="protein sequence ID" value="RNA41561.1"/>
    <property type="molecule type" value="Genomic_DNA"/>
</dbReference>
<reference evidence="1 2" key="1">
    <citation type="journal article" date="2018" name="Sci. Rep.">
        <title>Genomic signatures of local adaptation to the degree of environmental predictability in rotifers.</title>
        <authorList>
            <person name="Franch-Gras L."/>
            <person name="Hahn C."/>
            <person name="Garcia-Roger E.M."/>
            <person name="Carmona M.J."/>
            <person name="Serra M."/>
            <person name="Gomez A."/>
        </authorList>
    </citation>
    <scope>NUCLEOTIDE SEQUENCE [LARGE SCALE GENOMIC DNA]</scope>
    <source>
        <strain evidence="1">HYR1</strain>
    </source>
</reference>
<protein>
    <submittedName>
        <fullName evidence="1">Uncharacterized protein</fullName>
    </submittedName>
</protein>
<proteinExistence type="predicted"/>
<dbReference type="Proteomes" id="UP000276133">
    <property type="component" value="Unassembled WGS sequence"/>
</dbReference>
<gene>
    <name evidence="1" type="ORF">BpHYR1_021012</name>
</gene>
<dbReference type="AlphaFoldDB" id="A0A3M7T0K8"/>
<sequence>MCKMFKIINQHRWSIENYSFIHKYCLYEIWLIEFFKNKIENELPIKCLIDFTARNNFLPLNFQNHYKEI</sequence>
<name>A0A3M7T0K8_BRAPC</name>